<sequence length="79" mass="8821">MKVFQASFRGVAITAAKYYVFKEGDRWKIRYDGKEYPYDSNSDAVLAAVKAAKAAASCGYDAEVVTQGVDLKWRTEWAS</sequence>
<organism evidence="1 2">
    <name type="scientific">Mesorhizobium jarvisii</name>
    <dbReference type="NCBI Taxonomy" id="1777867"/>
    <lineage>
        <taxon>Bacteria</taxon>
        <taxon>Pseudomonadati</taxon>
        <taxon>Pseudomonadota</taxon>
        <taxon>Alphaproteobacteria</taxon>
        <taxon>Hyphomicrobiales</taxon>
        <taxon>Phyllobacteriaceae</taxon>
        <taxon>Mesorhizobium</taxon>
    </lineage>
</organism>
<comment type="caution">
    <text evidence="1">The sequence shown here is derived from an EMBL/GenBank/DDBJ whole genome shotgun (WGS) entry which is preliminary data.</text>
</comment>
<dbReference type="RefSeq" id="WP_063827361.1">
    <property type="nucleotide sequence ID" value="NZ_CP033508.1"/>
</dbReference>
<protein>
    <submittedName>
        <fullName evidence="1">DUF2188 domain-containing protein</fullName>
    </submittedName>
</protein>
<proteinExistence type="predicted"/>
<evidence type="ECO:0000313" key="2">
    <source>
        <dbReference type="Proteomes" id="UP000275530"/>
    </source>
</evidence>
<dbReference type="Proteomes" id="UP000275530">
    <property type="component" value="Unassembled WGS sequence"/>
</dbReference>
<dbReference type="EMBL" id="QZXA01000014">
    <property type="protein sequence ID" value="RJT29583.1"/>
    <property type="molecule type" value="Genomic_DNA"/>
</dbReference>
<evidence type="ECO:0000313" key="1">
    <source>
        <dbReference type="EMBL" id="RJT29583.1"/>
    </source>
</evidence>
<accession>A0A6M7TTZ5</accession>
<name>A0A6M7TTZ5_9HYPH</name>
<reference evidence="1 2" key="1">
    <citation type="submission" date="2018-09" db="EMBL/GenBank/DDBJ databases">
        <title>Mesorhizobium carmichaelinearum sp. nov. isolated from Carmichaelinea spp. root nodules in New Zealand.</title>
        <authorList>
            <person name="De Meyer S.E."/>
        </authorList>
    </citation>
    <scope>NUCLEOTIDE SEQUENCE [LARGE SCALE GENOMIC DNA]</scope>
    <source>
        <strain evidence="1 2">LMG 28313</strain>
    </source>
</reference>
<keyword evidence="2" id="KW-1185">Reference proteome</keyword>
<dbReference type="AlphaFoldDB" id="A0A6M7TTZ5"/>
<gene>
    <name evidence="1" type="ORF">D3242_28710</name>
</gene>